<dbReference type="CDD" id="cd06558">
    <property type="entry name" value="crotonase-like"/>
    <property type="match status" value="1"/>
</dbReference>
<dbReference type="SUPFAM" id="SSF52096">
    <property type="entry name" value="ClpP/crotonase"/>
    <property type="match status" value="1"/>
</dbReference>
<dbReference type="GO" id="GO:0016853">
    <property type="term" value="F:isomerase activity"/>
    <property type="evidence" value="ECO:0007669"/>
    <property type="project" value="UniProtKB-KW"/>
</dbReference>
<proteinExistence type="inferred from homology"/>
<dbReference type="OrthoDB" id="9777711at2"/>
<gene>
    <name evidence="3" type="ORF">FAS41_25595</name>
</gene>
<dbReference type="Proteomes" id="UP000306635">
    <property type="component" value="Unassembled WGS sequence"/>
</dbReference>
<dbReference type="Gene3D" id="1.10.12.10">
    <property type="entry name" value="Lyase 2-enoyl-coa Hydratase, Chain A, domain 2"/>
    <property type="match status" value="1"/>
</dbReference>
<dbReference type="AlphaFoldDB" id="A0A5R9QNT2"/>
<comment type="similarity">
    <text evidence="1">Belongs to the enoyl-CoA hydratase/isomerase family.</text>
</comment>
<sequence length="300" mass="32767">MRRPPGGRRQAGRRPWQRWRAVQPSDADSRHGGHPVSQAIETSEQLVRVERDGEVAIVTLSYPQRRNAFSLKMRESLYEVLYRLMHQDSACRAIVLTGANQVFCAGGDISEMKERTVLEYRERNLLPLNIFRLLVEGPKAVVAAVEGFAMGAGVSLAAASDYVVTASDTRYACAFVKVGLMPDTGLFWSLAQRVGGGKARQLMLGADEFNGREALDMGFANQLTAPGETLSAALEVARQYASMPPLAVAHLKSALAGGIASLDEAIETEVNLQPILRRSQDHQEAAKAFMEKRPAVFVGN</sequence>
<evidence type="ECO:0000256" key="2">
    <source>
        <dbReference type="SAM" id="MobiDB-lite"/>
    </source>
</evidence>
<name>A0A5R9QNT2_9PSED</name>
<dbReference type="EMBL" id="SWDV01000041">
    <property type="protein sequence ID" value="TLX71356.1"/>
    <property type="molecule type" value="Genomic_DNA"/>
</dbReference>
<dbReference type="PANTHER" id="PTHR43459:SF1">
    <property type="entry name" value="EG:BACN32G11.4 PROTEIN"/>
    <property type="match status" value="1"/>
</dbReference>
<dbReference type="InterPro" id="IPR001753">
    <property type="entry name" value="Enoyl-CoA_hydra/iso"/>
</dbReference>
<dbReference type="InterPro" id="IPR014748">
    <property type="entry name" value="Enoyl-CoA_hydra_C"/>
</dbReference>
<reference evidence="3 4" key="1">
    <citation type="submission" date="2019-04" db="EMBL/GenBank/DDBJ databases">
        <authorList>
            <person name="Li M."/>
        </authorList>
    </citation>
    <scope>NUCLEOTIDE SEQUENCE [LARGE SCALE GENOMIC DNA]</scope>
    <source>
        <strain evidence="3 4">LAM1902</strain>
    </source>
</reference>
<dbReference type="Pfam" id="PF00378">
    <property type="entry name" value="ECH_1"/>
    <property type="match status" value="1"/>
</dbReference>
<feature type="compositionally biased region" description="Basic residues" evidence="2">
    <location>
        <begin position="1"/>
        <end position="17"/>
    </location>
</feature>
<keyword evidence="4" id="KW-1185">Reference proteome</keyword>
<protein>
    <submittedName>
        <fullName evidence="3">Enoyl-CoA hydratase/isomerase family protein</fullName>
    </submittedName>
</protein>
<organism evidence="3 4">
    <name type="scientific">Pseudomonas nicosulfuronedens</name>
    <dbReference type="NCBI Taxonomy" id="2571105"/>
    <lineage>
        <taxon>Bacteria</taxon>
        <taxon>Pseudomonadati</taxon>
        <taxon>Pseudomonadota</taxon>
        <taxon>Gammaproteobacteria</taxon>
        <taxon>Pseudomonadales</taxon>
        <taxon>Pseudomonadaceae</taxon>
        <taxon>Pseudomonas</taxon>
    </lineage>
</organism>
<dbReference type="PANTHER" id="PTHR43459">
    <property type="entry name" value="ENOYL-COA HYDRATASE"/>
    <property type="match status" value="1"/>
</dbReference>
<evidence type="ECO:0000256" key="1">
    <source>
        <dbReference type="ARBA" id="ARBA00005254"/>
    </source>
</evidence>
<comment type="caution">
    <text evidence="3">The sequence shown here is derived from an EMBL/GenBank/DDBJ whole genome shotgun (WGS) entry which is preliminary data.</text>
</comment>
<evidence type="ECO:0000313" key="4">
    <source>
        <dbReference type="Proteomes" id="UP000306635"/>
    </source>
</evidence>
<accession>A0A5R9QNT2</accession>
<dbReference type="Gene3D" id="3.90.226.10">
    <property type="entry name" value="2-enoyl-CoA Hydratase, Chain A, domain 1"/>
    <property type="match status" value="1"/>
</dbReference>
<dbReference type="InterPro" id="IPR029045">
    <property type="entry name" value="ClpP/crotonase-like_dom_sf"/>
</dbReference>
<evidence type="ECO:0000313" key="3">
    <source>
        <dbReference type="EMBL" id="TLX71356.1"/>
    </source>
</evidence>
<keyword evidence="3" id="KW-0413">Isomerase</keyword>
<feature type="region of interest" description="Disordered" evidence="2">
    <location>
        <begin position="1"/>
        <end position="39"/>
    </location>
</feature>